<accession>A0A3N4S289</accession>
<dbReference type="Pfam" id="PF00149">
    <property type="entry name" value="Metallophos"/>
    <property type="match status" value="1"/>
</dbReference>
<dbReference type="InterPro" id="IPR004843">
    <property type="entry name" value="Calcineurin-like_PHP"/>
</dbReference>
<gene>
    <name evidence="2" type="ORF">EDD38_5427</name>
</gene>
<dbReference type="Gene3D" id="3.60.21.10">
    <property type="match status" value="1"/>
</dbReference>
<feature type="domain" description="Calcineurin-like phosphoesterase" evidence="1">
    <location>
        <begin position="8"/>
        <end position="224"/>
    </location>
</feature>
<dbReference type="PANTHER" id="PTHR46546">
    <property type="entry name" value="SHEWANELLA-LIKE PROTEIN PHOSPHATASE 1"/>
    <property type="match status" value="1"/>
</dbReference>
<name>A0A3N4S289_9ACTN</name>
<organism evidence="2 3">
    <name type="scientific">Kitasatospora cineracea</name>
    <dbReference type="NCBI Taxonomy" id="88074"/>
    <lineage>
        <taxon>Bacteria</taxon>
        <taxon>Bacillati</taxon>
        <taxon>Actinomycetota</taxon>
        <taxon>Actinomycetes</taxon>
        <taxon>Kitasatosporales</taxon>
        <taxon>Streptomycetaceae</taxon>
        <taxon>Kitasatospora</taxon>
    </lineage>
</organism>
<evidence type="ECO:0000259" key="1">
    <source>
        <dbReference type="Pfam" id="PF00149"/>
    </source>
</evidence>
<dbReference type="EMBL" id="RKQG01000001">
    <property type="protein sequence ID" value="RPE37045.1"/>
    <property type="molecule type" value="Genomic_DNA"/>
</dbReference>
<reference evidence="2 3" key="1">
    <citation type="submission" date="2018-11" db="EMBL/GenBank/DDBJ databases">
        <title>Sequencing the genomes of 1000 actinobacteria strains.</title>
        <authorList>
            <person name="Klenk H.-P."/>
        </authorList>
    </citation>
    <scope>NUCLEOTIDE SEQUENCE [LARGE SCALE GENOMIC DNA]</scope>
    <source>
        <strain evidence="2 3">DSM 44781</strain>
    </source>
</reference>
<dbReference type="AlphaFoldDB" id="A0A3N4S289"/>
<proteinExistence type="predicted"/>
<dbReference type="GO" id="GO:0016787">
    <property type="term" value="F:hydrolase activity"/>
    <property type="evidence" value="ECO:0007669"/>
    <property type="project" value="InterPro"/>
</dbReference>
<evidence type="ECO:0000313" key="2">
    <source>
        <dbReference type="EMBL" id="RPE37045.1"/>
    </source>
</evidence>
<comment type="caution">
    <text evidence="2">The sequence shown here is derived from an EMBL/GenBank/DDBJ whole genome shotgun (WGS) entry which is preliminary data.</text>
</comment>
<keyword evidence="3" id="KW-1185">Reference proteome</keyword>
<evidence type="ECO:0000313" key="3">
    <source>
        <dbReference type="Proteomes" id="UP000266906"/>
    </source>
</evidence>
<dbReference type="PANTHER" id="PTHR46546:SF4">
    <property type="entry name" value="SHEWANELLA-LIKE PROTEIN PHOSPHATASE 1"/>
    <property type="match status" value="1"/>
</dbReference>
<dbReference type="InterPro" id="IPR029052">
    <property type="entry name" value="Metallo-depent_PP-like"/>
</dbReference>
<dbReference type="RefSeq" id="WP_123819840.1">
    <property type="nucleotide sequence ID" value="NZ_RKQG01000001.1"/>
</dbReference>
<dbReference type="SUPFAM" id="SSF56300">
    <property type="entry name" value="Metallo-dependent phosphatases"/>
    <property type="match status" value="1"/>
</dbReference>
<sequence length="267" mass="28601">MPSSPAPLYAAADIHGHRAEFRDALREAGLADDTGRWSGGRARLWLLGDYVDRGPDGIGVIEDIRRLAAQAPDSGGRVGALLGNHEVQLLAAHRFGTAPVPGWNQPGGFHGGWARFGGQDADLRRLTPDHLDWLAALPAAALVDDHLLVHSDTTQYLELGPDLDAVNRAATAALTDQDPGAWLEFSRRMSSRGSFRGARAGTPGDPVARMLDALGGTVLVHGHSTLTKHFGIPPENVREALRYAEDRVVAIDGGVYEGGRILLTRLR</sequence>
<dbReference type="Proteomes" id="UP000266906">
    <property type="component" value="Unassembled WGS sequence"/>
</dbReference>
<protein>
    <submittedName>
        <fullName evidence="2">Calcineurin-like phosphoesterase family protein</fullName>
    </submittedName>
</protein>